<feature type="domain" description="Penicillin-binding protein dimerisation" evidence="12">
    <location>
        <begin position="37"/>
        <end position="234"/>
    </location>
</feature>
<dbReference type="InterPro" id="IPR050515">
    <property type="entry name" value="Beta-lactam/transpept"/>
</dbReference>
<dbReference type="PANTHER" id="PTHR30627:SF2">
    <property type="entry name" value="PEPTIDOGLYCAN D,D-TRANSPEPTIDASE MRDA"/>
    <property type="match status" value="1"/>
</dbReference>
<dbReference type="Proteomes" id="UP000007013">
    <property type="component" value="Chromosome"/>
</dbReference>
<dbReference type="SUPFAM" id="SSF56519">
    <property type="entry name" value="Penicillin binding protein dimerisation domain"/>
    <property type="match status" value="1"/>
</dbReference>
<evidence type="ECO:0000256" key="3">
    <source>
        <dbReference type="ARBA" id="ARBA00022475"/>
    </source>
</evidence>
<dbReference type="GO" id="GO:0009252">
    <property type="term" value="P:peptidoglycan biosynthetic process"/>
    <property type="evidence" value="ECO:0007669"/>
    <property type="project" value="UniProtKB-KW"/>
</dbReference>
<keyword evidence="13" id="KW-0328">Glycosyltransferase</keyword>
<dbReference type="GO" id="GO:0071555">
    <property type="term" value="P:cell wall organization"/>
    <property type="evidence" value="ECO:0007669"/>
    <property type="project" value="UniProtKB-KW"/>
</dbReference>
<dbReference type="SUPFAM" id="SSF56601">
    <property type="entry name" value="beta-lactamase/transpeptidase-like"/>
    <property type="match status" value="1"/>
</dbReference>
<sequence>MTGLLAIVFAGLVRVQLVHSASYVARGQRQHHRQLVVPASRGNIYDRERRLLATTRTPSTVAFDLGQLRNEAVVEGETVSFGDRSLRRVSPSAKDRLATAQRHVDRLNAVTGRAVQLDAARLDWAYRRRPNVPFVLIEDVTVQEATRVAAAFARSSTVQLARTPRRWYPFGRTAAQVLGGVHREIVRPASRVSREGYRTMAATGTTGNSGIEKLFNRRLEGHPGAAVVQLDVFGFLAGAPVVTEQPIQGEDVVLSLDVDLQLAAERGMSESAAVRGAAVALSIQTGEVLAMVSRPDYDLNVVSPVLTPELKLQIDAEEGWLNRATQGLYPPGSTFKIFTALAGLRTGALHVDDVVQCDGYLEMEGRRFPCHRTGGHGEVTLATAMAYSCNVFAYQVGLAAGPEALAAEARRFHLAQPTGIELPFETDRMLVPDPPWKRRVRHEAWTFGDTINYAIGQGFLRCSPLQAACATASLARRESLTVPTILYDPQRSPTGTRVAEPLGLNDGDYAALIESLEAVVQTGIGRDAQIPGVRIAGKTGTAQVVGQEGKRNVAWFVAFAPVERPQIAVAVALEGPDVGAEFGGARHAAPVVREMLRKYFDKHRLD</sequence>
<accession>B1ZPT0</accession>
<dbReference type="Pfam" id="PF00905">
    <property type="entry name" value="Transpeptidase"/>
    <property type="match status" value="1"/>
</dbReference>
<dbReference type="GO" id="GO:0016757">
    <property type="term" value="F:glycosyltransferase activity"/>
    <property type="evidence" value="ECO:0007669"/>
    <property type="project" value="UniProtKB-KW"/>
</dbReference>
<dbReference type="InterPro" id="IPR012338">
    <property type="entry name" value="Beta-lactam/transpept-like"/>
</dbReference>
<gene>
    <name evidence="13" type="ordered locus">Oter_2250</name>
</gene>
<dbReference type="EMBL" id="CP001032">
    <property type="protein sequence ID" value="ACB75533.1"/>
    <property type="molecule type" value="Genomic_DNA"/>
</dbReference>
<dbReference type="GO" id="GO:0008658">
    <property type="term" value="F:penicillin binding"/>
    <property type="evidence" value="ECO:0007669"/>
    <property type="project" value="InterPro"/>
</dbReference>
<evidence type="ECO:0000256" key="5">
    <source>
        <dbReference type="ARBA" id="ARBA00022692"/>
    </source>
</evidence>
<organism evidence="13 14">
    <name type="scientific">Opitutus terrae (strain DSM 11246 / JCM 15787 / PB90-1)</name>
    <dbReference type="NCBI Taxonomy" id="452637"/>
    <lineage>
        <taxon>Bacteria</taxon>
        <taxon>Pseudomonadati</taxon>
        <taxon>Verrucomicrobiota</taxon>
        <taxon>Opitutia</taxon>
        <taxon>Opitutales</taxon>
        <taxon>Opitutaceae</taxon>
        <taxon>Opitutus</taxon>
    </lineage>
</organism>
<dbReference type="RefSeq" id="WP_012375070.1">
    <property type="nucleotide sequence ID" value="NC_010571.1"/>
</dbReference>
<dbReference type="STRING" id="452637.Oter_2250"/>
<evidence type="ECO:0000259" key="12">
    <source>
        <dbReference type="Pfam" id="PF03717"/>
    </source>
</evidence>
<dbReference type="OrthoDB" id="9804124at2"/>
<keyword evidence="6" id="KW-0133">Cell shape</keyword>
<evidence type="ECO:0000259" key="11">
    <source>
        <dbReference type="Pfam" id="PF00905"/>
    </source>
</evidence>
<evidence type="ECO:0000256" key="8">
    <source>
        <dbReference type="ARBA" id="ARBA00022989"/>
    </source>
</evidence>
<keyword evidence="4" id="KW-0645">Protease</keyword>
<keyword evidence="14" id="KW-1185">Reference proteome</keyword>
<evidence type="ECO:0000256" key="9">
    <source>
        <dbReference type="ARBA" id="ARBA00023136"/>
    </source>
</evidence>
<dbReference type="InterPro" id="IPR005311">
    <property type="entry name" value="PBP_dimer"/>
</dbReference>
<dbReference type="GO" id="GO:0008360">
    <property type="term" value="P:regulation of cell shape"/>
    <property type="evidence" value="ECO:0007669"/>
    <property type="project" value="UniProtKB-KW"/>
</dbReference>
<evidence type="ECO:0000313" key="14">
    <source>
        <dbReference type="Proteomes" id="UP000007013"/>
    </source>
</evidence>
<keyword evidence="4" id="KW-0378">Hydrolase</keyword>
<dbReference type="GO" id="GO:0005886">
    <property type="term" value="C:plasma membrane"/>
    <property type="evidence" value="ECO:0007669"/>
    <property type="project" value="UniProtKB-SubCell"/>
</dbReference>
<keyword evidence="7" id="KW-0573">Peptidoglycan synthesis</keyword>
<dbReference type="PANTHER" id="PTHR30627">
    <property type="entry name" value="PEPTIDOGLYCAN D,D-TRANSPEPTIDASE"/>
    <property type="match status" value="1"/>
</dbReference>
<dbReference type="HOGENOM" id="CLU_009289_1_2_0"/>
<keyword evidence="5" id="KW-0812">Transmembrane</keyword>
<evidence type="ECO:0000256" key="1">
    <source>
        <dbReference type="ARBA" id="ARBA00004167"/>
    </source>
</evidence>
<keyword evidence="10" id="KW-0961">Cell wall biogenesis/degradation</keyword>
<dbReference type="AlphaFoldDB" id="B1ZPT0"/>
<keyword evidence="9" id="KW-0472">Membrane</keyword>
<protein>
    <submittedName>
        <fullName evidence="13">Peptidoglycan glycosyltransferase</fullName>
        <ecNumber evidence="13">2.4.1.129</ecNumber>
    </submittedName>
</protein>
<keyword evidence="13" id="KW-0808">Transferase</keyword>
<proteinExistence type="predicted"/>
<dbReference type="KEGG" id="ote:Oter_2250"/>
<evidence type="ECO:0000256" key="2">
    <source>
        <dbReference type="ARBA" id="ARBA00004236"/>
    </source>
</evidence>
<feature type="domain" description="Penicillin-binding protein transpeptidase" evidence="11">
    <location>
        <begin position="276"/>
        <end position="596"/>
    </location>
</feature>
<name>B1ZPT0_OPITP</name>
<dbReference type="eggNOG" id="COG0768">
    <property type="taxonomic scope" value="Bacteria"/>
</dbReference>
<dbReference type="InterPro" id="IPR001460">
    <property type="entry name" value="PCN-bd_Tpept"/>
</dbReference>
<evidence type="ECO:0000256" key="7">
    <source>
        <dbReference type="ARBA" id="ARBA00022984"/>
    </source>
</evidence>
<keyword evidence="3" id="KW-1003">Cell membrane</keyword>
<comment type="subcellular location">
    <subcellularLocation>
        <location evidence="2">Cell membrane</location>
    </subcellularLocation>
    <subcellularLocation>
        <location evidence="1">Membrane</location>
        <topology evidence="1">Single-pass membrane protein</topology>
    </subcellularLocation>
</comment>
<dbReference type="Gene3D" id="3.90.1310.10">
    <property type="entry name" value="Penicillin-binding protein 2a (Domain 2)"/>
    <property type="match status" value="1"/>
</dbReference>
<keyword evidence="4" id="KW-0121">Carboxypeptidase</keyword>
<dbReference type="InterPro" id="IPR036138">
    <property type="entry name" value="PBP_dimer_sf"/>
</dbReference>
<evidence type="ECO:0000256" key="6">
    <source>
        <dbReference type="ARBA" id="ARBA00022960"/>
    </source>
</evidence>
<evidence type="ECO:0000256" key="4">
    <source>
        <dbReference type="ARBA" id="ARBA00022645"/>
    </source>
</evidence>
<dbReference type="GO" id="GO:0071972">
    <property type="term" value="F:peptidoglycan L,D-transpeptidase activity"/>
    <property type="evidence" value="ECO:0007669"/>
    <property type="project" value="TreeGrafter"/>
</dbReference>
<dbReference type="EC" id="2.4.1.129" evidence="13"/>
<evidence type="ECO:0000313" key="13">
    <source>
        <dbReference type="EMBL" id="ACB75533.1"/>
    </source>
</evidence>
<dbReference type="Pfam" id="PF03717">
    <property type="entry name" value="PBP_dimer"/>
    <property type="match status" value="1"/>
</dbReference>
<keyword evidence="8" id="KW-1133">Transmembrane helix</keyword>
<evidence type="ECO:0000256" key="10">
    <source>
        <dbReference type="ARBA" id="ARBA00023316"/>
    </source>
</evidence>
<reference evidence="13 14" key="1">
    <citation type="journal article" date="2011" name="J. Bacteriol.">
        <title>Genome sequence of the verrucomicrobium Opitutus terrae PB90-1, an abundant inhabitant of rice paddy soil ecosystems.</title>
        <authorList>
            <person name="van Passel M.W."/>
            <person name="Kant R."/>
            <person name="Palva A."/>
            <person name="Copeland A."/>
            <person name="Lucas S."/>
            <person name="Lapidus A."/>
            <person name="Glavina del Rio T."/>
            <person name="Pitluck S."/>
            <person name="Goltsman E."/>
            <person name="Clum A."/>
            <person name="Sun H."/>
            <person name="Schmutz J."/>
            <person name="Larimer F.W."/>
            <person name="Land M.L."/>
            <person name="Hauser L."/>
            <person name="Kyrpides N."/>
            <person name="Mikhailova N."/>
            <person name="Richardson P.P."/>
            <person name="Janssen P.H."/>
            <person name="de Vos W.M."/>
            <person name="Smidt H."/>
        </authorList>
    </citation>
    <scope>NUCLEOTIDE SEQUENCE [LARGE SCALE GENOMIC DNA]</scope>
    <source>
        <strain evidence="14">DSM 11246 / JCM 15787 / PB90-1</strain>
    </source>
</reference>
<dbReference type="Gene3D" id="3.40.710.10">
    <property type="entry name" value="DD-peptidase/beta-lactamase superfamily"/>
    <property type="match status" value="1"/>
</dbReference>